<dbReference type="OrthoDB" id="4275197at2"/>
<reference evidence="2 3" key="1">
    <citation type="submission" date="2019-06" db="EMBL/GenBank/DDBJ databases">
        <title>Whole genome shotgun sequence of Streptomyces spinoverrucosus NBRC 14228.</title>
        <authorList>
            <person name="Hosoyama A."/>
            <person name="Uohara A."/>
            <person name="Ohji S."/>
            <person name="Ichikawa N."/>
        </authorList>
    </citation>
    <scope>NUCLEOTIDE SEQUENCE [LARGE SCALE GENOMIC DNA]</scope>
    <source>
        <strain evidence="2 3">NBRC 14228</strain>
    </source>
</reference>
<evidence type="ECO:0000256" key="1">
    <source>
        <dbReference type="SAM" id="SignalP"/>
    </source>
</evidence>
<keyword evidence="3" id="KW-1185">Reference proteome</keyword>
<protein>
    <recommendedName>
        <fullName evidence="4">Secreted protein</fullName>
    </recommendedName>
</protein>
<dbReference type="Pfam" id="PF03995">
    <property type="entry name" value="Inhibitor_I36"/>
    <property type="match status" value="1"/>
</dbReference>
<evidence type="ECO:0000313" key="2">
    <source>
        <dbReference type="EMBL" id="GEC06321.1"/>
    </source>
</evidence>
<name>A0A4Y3VKQ0_9ACTN</name>
<feature type="signal peptide" evidence="1">
    <location>
        <begin position="1"/>
        <end position="31"/>
    </location>
</feature>
<keyword evidence="1" id="KW-0732">Signal</keyword>
<gene>
    <name evidence="2" type="ORF">SSP24_39760</name>
</gene>
<evidence type="ECO:0008006" key="4">
    <source>
        <dbReference type="Google" id="ProtNLM"/>
    </source>
</evidence>
<sequence>MKRIMRKAVTMLAVTAAAAGAALLPAGAAQADEPVNCPRVIAFCTFEEPDGYGQMRLYFRDEAFADPSFYTAQNQTPEPWCVYELPGYSGLSYEVPAWETLRQLPFPARSLHRGPC</sequence>
<evidence type="ECO:0000313" key="3">
    <source>
        <dbReference type="Proteomes" id="UP000317881"/>
    </source>
</evidence>
<dbReference type="AlphaFoldDB" id="A0A4Y3VKQ0"/>
<dbReference type="Proteomes" id="UP000317881">
    <property type="component" value="Unassembled WGS sequence"/>
</dbReference>
<feature type="chain" id="PRO_5021220940" description="Secreted protein" evidence="1">
    <location>
        <begin position="32"/>
        <end position="116"/>
    </location>
</feature>
<dbReference type="EMBL" id="BJND01000026">
    <property type="protein sequence ID" value="GEC06321.1"/>
    <property type="molecule type" value="Genomic_DNA"/>
</dbReference>
<proteinExistence type="predicted"/>
<organism evidence="2 3">
    <name type="scientific">Streptomyces spinoverrucosus</name>
    <dbReference type="NCBI Taxonomy" id="284043"/>
    <lineage>
        <taxon>Bacteria</taxon>
        <taxon>Bacillati</taxon>
        <taxon>Actinomycetota</taxon>
        <taxon>Actinomycetes</taxon>
        <taxon>Kitasatosporales</taxon>
        <taxon>Streptomycetaceae</taxon>
        <taxon>Streptomyces</taxon>
    </lineage>
</organism>
<comment type="caution">
    <text evidence="2">The sequence shown here is derived from an EMBL/GenBank/DDBJ whole genome shotgun (WGS) entry which is preliminary data.</text>
</comment>
<accession>A0A4Y3VKQ0</accession>
<dbReference type="RefSeq" id="WP_141310970.1">
    <property type="nucleotide sequence ID" value="NZ_BJND01000026.1"/>
</dbReference>